<keyword evidence="2" id="KW-0732">Signal</keyword>
<dbReference type="SUPFAM" id="SSF56978">
    <property type="entry name" value="Perfringolysin"/>
    <property type="match status" value="1"/>
</dbReference>
<dbReference type="AlphaFoldDB" id="A0A420DYB8"/>
<feature type="compositionally biased region" description="Basic and acidic residues" evidence="1">
    <location>
        <begin position="419"/>
        <end position="430"/>
    </location>
</feature>
<dbReference type="Gene3D" id="3.90.840.10">
    <property type="entry name" value="Thiol-activated cytolysin superfamily/Thiol-activated cytolysin, alpha-beta domain"/>
    <property type="match status" value="1"/>
</dbReference>
<sequence length="1024" mass="116686">MKKVITNRLIFTFLLSLYTSFAGFAQTYQDNLANDSYGDFPSNWDVVTGMATVEQQDGYKFISLKHGSIIKPIINNQTNNYLNGDFIIEFDVFFGKTSSIYGQRIPVRLWDGKYGYKHNDIRYQPFIIKRNGISTSWAQPQPGNAENFYKEFYTLEPVWRHVTIECKMGKLKIRLDDKLILNLPRFKMQPTMVSIGGGINDSSYDAKVGFANFTIVSSTNDIQIAMIVDRKTNRVLDINSVSNLQKIPNLKNVYPNTKTFLGTISGNHELRPVEFSDVKKPQFIDLNTYGNYTLLPEKNAQMIFDFEHEYITENLRFNEVQQQILKASGSTLSGNYFETKTTFNTPTKDIMLRNGQLYIQPIGIEPLTTVSTNENTGNNSHLLLSGNPSEETQSTSNNNSNLLELNPINNDPNTQSTETLKESASEHQEEFNQNSGIQQEFEFDNEEYIRQQSLKRIEFGNADNENYGYSKLEVIDITYPLKNVSNILGEPTKEKDEKNNTVCVTKTMEYNSNSNSFSEFALNAAPDWMMPGVILKARDYIKGEYNVFKNERNPIKLNITAFGDGSRSVEVSQPHDNSNILEAINTLVTGENDISMFGAPVYKEIHSKQEFSFKLMGKYSNKIAAIQAELNIDFKENYHYYLYDLTQHMFSIDLNSFDKTKIFISNKDINFNDLIYISRVNYGRKAIVVIESKYNLKEIAGSLEAKLNTLVHKAKLETDISYLNEESNFSIKALLYGGDTTAAFKSINASIAQEKIVLGEYLETESDVATNARPISYELKNMAGQPLGVTSILKQTVRTCSPSINTNTKIRVTLTDLLCINKRDRGSNPDDYGFQQSVEYLVNNKEKIAVEKDIKTFSNENCNNILPYNENLLICGDINNQLHVDETLTRFSNISNSLVFEITPDELQNPNSKFTIYSWLKEYTDDKPLVLFNGETTVNIIEVLADLLILRQQQGNQILFDKTFYDTGVYSPSETVFKDYGLAWTTLWLKKTDRNALEGPVVLGRPNLNDRHRGAAWIRFEIIN</sequence>
<dbReference type="Gene3D" id="3.40.30.40">
    <property type="entry name" value="Perfringolysin"/>
    <property type="match status" value="1"/>
</dbReference>
<feature type="chain" id="PRO_5019017719" evidence="2">
    <location>
        <begin position="26"/>
        <end position="1024"/>
    </location>
</feature>
<evidence type="ECO:0000256" key="2">
    <source>
        <dbReference type="SAM" id="SignalP"/>
    </source>
</evidence>
<dbReference type="InterPro" id="IPR001869">
    <property type="entry name" value="Thiol_cytolysin"/>
</dbReference>
<feature type="signal peptide" evidence="2">
    <location>
        <begin position="1"/>
        <end position="25"/>
    </location>
</feature>
<evidence type="ECO:0000313" key="3">
    <source>
        <dbReference type="EMBL" id="RKF02834.1"/>
    </source>
</evidence>
<dbReference type="InterPro" id="IPR036359">
    <property type="entry name" value="Thiol_cytolysin_sf"/>
</dbReference>
<dbReference type="InterPro" id="IPR036363">
    <property type="entry name" value="Thiol_cytolysin_ab_sf"/>
</dbReference>
<feature type="compositionally biased region" description="Polar residues" evidence="1">
    <location>
        <begin position="373"/>
        <end position="382"/>
    </location>
</feature>
<feature type="region of interest" description="Disordered" evidence="1">
    <location>
        <begin position="373"/>
        <end position="435"/>
    </location>
</feature>
<proteinExistence type="predicted"/>
<gene>
    <name evidence="3" type="ORF">C8N26_2684</name>
</gene>
<feature type="compositionally biased region" description="Low complexity" evidence="1">
    <location>
        <begin position="387"/>
        <end position="410"/>
    </location>
</feature>
<dbReference type="GO" id="GO:0015485">
    <property type="term" value="F:cholesterol binding"/>
    <property type="evidence" value="ECO:0007669"/>
    <property type="project" value="InterPro"/>
</dbReference>
<organism evidence="3 4">
    <name type="scientific">Tenacibaculum lutimaris</name>
    <dbReference type="NCBI Taxonomy" id="285258"/>
    <lineage>
        <taxon>Bacteria</taxon>
        <taxon>Pseudomonadati</taxon>
        <taxon>Bacteroidota</taxon>
        <taxon>Flavobacteriia</taxon>
        <taxon>Flavobacteriales</taxon>
        <taxon>Flavobacteriaceae</taxon>
        <taxon>Tenacibaculum</taxon>
    </lineage>
</organism>
<dbReference type="EMBL" id="RAQM01000013">
    <property type="protein sequence ID" value="RKF02834.1"/>
    <property type="molecule type" value="Genomic_DNA"/>
</dbReference>
<dbReference type="Proteomes" id="UP000285780">
    <property type="component" value="Unassembled WGS sequence"/>
</dbReference>
<evidence type="ECO:0000313" key="4">
    <source>
        <dbReference type="Proteomes" id="UP000285780"/>
    </source>
</evidence>
<protein>
    <submittedName>
        <fullName evidence="3">Thiol-activated cytolysin</fullName>
    </submittedName>
</protein>
<reference evidence="3 4" key="1">
    <citation type="submission" date="2018-09" db="EMBL/GenBank/DDBJ databases">
        <title>Genomic Encyclopedia of Archaeal and Bacterial Type Strains, Phase II (KMG-II): from individual species to whole genera.</title>
        <authorList>
            <person name="Goeker M."/>
        </authorList>
    </citation>
    <scope>NUCLEOTIDE SEQUENCE [LARGE SCALE GENOMIC DNA]</scope>
    <source>
        <strain evidence="3 4">DSM 16505</strain>
    </source>
</reference>
<name>A0A420DYB8_9FLAO</name>
<dbReference type="RefSeq" id="WP_120187661.1">
    <property type="nucleotide sequence ID" value="NZ_RAQM01000013.1"/>
</dbReference>
<keyword evidence="4" id="KW-1185">Reference proteome</keyword>
<evidence type="ECO:0000256" key="1">
    <source>
        <dbReference type="SAM" id="MobiDB-lite"/>
    </source>
</evidence>
<dbReference type="Pfam" id="PF01289">
    <property type="entry name" value="Thiol_cytolysin"/>
    <property type="match status" value="1"/>
</dbReference>
<accession>A0A420DYB8</accession>
<comment type="caution">
    <text evidence="3">The sequence shown here is derived from an EMBL/GenBank/DDBJ whole genome shotgun (WGS) entry which is preliminary data.</text>
</comment>